<evidence type="ECO:0000313" key="2">
    <source>
        <dbReference type="Proteomes" id="UP000184774"/>
    </source>
</evidence>
<gene>
    <name evidence="1" type="ORF">VSP9026_02552</name>
</gene>
<dbReference type="OrthoDB" id="5905551at2"/>
<proteinExistence type="predicted"/>
<dbReference type="AlphaFoldDB" id="A0A1N6M5V6"/>
<reference evidence="1 2" key="1">
    <citation type="submission" date="2016-12" db="EMBL/GenBank/DDBJ databases">
        <authorList>
            <person name="Song W.-J."/>
            <person name="Kurnit D.M."/>
        </authorList>
    </citation>
    <scope>NUCLEOTIDE SEQUENCE [LARGE SCALE GENOMIC DNA]</scope>
    <source>
        <strain evidence="1 2">CECT 9026</strain>
    </source>
</reference>
<dbReference type="Proteomes" id="UP000184774">
    <property type="component" value="Unassembled WGS sequence"/>
</dbReference>
<organism evidence="1 2">
    <name type="scientific">Vibrio spartinae</name>
    <dbReference type="NCBI Taxonomy" id="1918945"/>
    <lineage>
        <taxon>Bacteria</taxon>
        <taxon>Pseudomonadati</taxon>
        <taxon>Pseudomonadota</taxon>
        <taxon>Gammaproteobacteria</taxon>
        <taxon>Vibrionales</taxon>
        <taxon>Vibrionaceae</taxon>
        <taxon>Vibrio</taxon>
    </lineage>
</organism>
<sequence>MTTERDASHVIKKLRQYGCDVLAAMKTPRCRFVIRIAKPTSEMAVRATPIHQCLNGVPSVVYTMQLDGCIIQWNGGEPCNH</sequence>
<dbReference type="RefSeq" id="WP_074373339.1">
    <property type="nucleotide sequence ID" value="NZ_AP024907.1"/>
</dbReference>
<name>A0A1N6M5V6_9VIBR</name>
<protein>
    <submittedName>
        <fullName evidence="1">Uncharacterized protein</fullName>
    </submittedName>
</protein>
<accession>A0A1N6M5V6</accession>
<dbReference type="EMBL" id="FSSB01000016">
    <property type="protein sequence ID" value="SIO94822.1"/>
    <property type="molecule type" value="Genomic_DNA"/>
</dbReference>
<evidence type="ECO:0000313" key="1">
    <source>
        <dbReference type="EMBL" id="SIO94822.1"/>
    </source>
</evidence>